<dbReference type="InterPro" id="IPR039498">
    <property type="entry name" value="NTP_transf_5"/>
</dbReference>
<evidence type="ECO:0000313" key="2">
    <source>
        <dbReference type="Proteomes" id="UP000030428"/>
    </source>
</evidence>
<dbReference type="Proteomes" id="UP000030428">
    <property type="component" value="Unassembled WGS sequence"/>
</dbReference>
<evidence type="ECO:0000313" key="1">
    <source>
        <dbReference type="EMBL" id="KHD07758.1"/>
    </source>
</evidence>
<protein>
    <recommendedName>
        <fullName evidence="3">Nucleotidyltransferase family protein</fullName>
    </recommendedName>
</protein>
<dbReference type="Pfam" id="PF14907">
    <property type="entry name" value="NTP_transf_5"/>
    <property type="match status" value="1"/>
</dbReference>
<proteinExistence type="predicted"/>
<dbReference type="AlphaFoldDB" id="A0A0A6PAN1"/>
<keyword evidence="2" id="KW-1185">Reference proteome</keyword>
<sequence length="362" mass="42327">MNDLNTFLLICRCLAFEDNSESLRKQFQQVAWEKLVKVSSQYWVTQALYWSLSKKGLLNALPNDGLIPYFETILAANRDRNQRILAQLHSIATQLNQVGIEPLFMKGVASLATGIYEDVGIRMTGDIDLLVPENKLMDSVAILEKMGYRVHDTNCTFTKIHHHYTSLVCDGEPAAVDLHRRLFSRVPKLLPAKDVWHDAMSFQFHNARVKLPSPHHRIQHNIVHTYLEDRHYRKATISLRQLYEFAMLRQSLEEELDWQKLAISFKLHGKTKIFHNYVAMAHYLLAQPMPDAIPLSKSTTKNYRRFQDRKNHQWFANILDFKIYLLSALRASLISPKFILKLLQLSWYSKKIRILKKRLWNS</sequence>
<evidence type="ECO:0008006" key="3">
    <source>
        <dbReference type="Google" id="ProtNLM"/>
    </source>
</evidence>
<accession>A0A0A6PAN1</accession>
<reference evidence="1 2" key="1">
    <citation type="journal article" date="2016" name="Front. Microbiol.">
        <title>Single-Cell (Meta-)Genomics of a Dimorphic Candidatus Thiomargarita nelsonii Reveals Genomic Plasticity.</title>
        <authorList>
            <person name="Flood B.E."/>
            <person name="Fliss P."/>
            <person name="Jones D.S."/>
            <person name="Dick G.J."/>
            <person name="Jain S."/>
            <person name="Kaster A.K."/>
            <person name="Winkel M."/>
            <person name="Mussmann M."/>
            <person name="Bailey J."/>
        </authorList>
    </citation>
    <scope>NUCLEOTIDE SEQUENCE [LARGE SCALE GENOMIC DNA]</scope>
    <source>
        <strain evidence="1">Hydrate Ridge</strain>
    </source>
</reference>
<dbReference type="Gene3D" id="3.30.460.40">
    <property type="match status" value="1"/>
</dbReference>
<name>A0A0A6PAN1_9GAMM</name>
<comment type="caution">
    <text evidence="1">The sequence shown here is derived from an EMBL/GenBank/DDBJ whole genome shotgun (WGS) entry which is preliminary data.</text>
</comment>
<dbReference type="EMBL" id="JSZA02000060">
    <property type="protein sequence ID" value="KHD07758.1"/>
    <property type="molecule type" value="Genomic_DNA"/>
</dbReference>
<gene>
    <name evidence="1" type="ORF">PN36_16205</name>
</gene>
<organism evidence="1 2">
    <name type="scientific">Candidatus Thiomargarita nelsonii</name>
    <dbReference type="NCBI Taxonomy" id="1003181"/>
    <lineage>
        <taxon>Bacteria</taxon>
        <taxon>Pseudomonadati</taxon>
        <taxon>Pseudomonadota</taxon>
        <taxon>Gammaproteobacteria</taxon>
        <taxon>Thiotrichales</taxon>
        <taxon>Thiotrichaceae</taxon>
        <taxon>Thiomargarita</taxon>
    </lineage>
</organism>